<gene>
    <name evidence="3" type="ORF">PENTCL1PPCAC_27654</name>
</gene>
<dbReference type="Proteomes" id="UP001432027">
    <property type="component" value="Unassembled WGS sequence"/>
</dbReference>
<evidence type="ECO:0000256" key="1">
    <source>
        <dbReference type="SAM" id="Phobius"/>
    </source>
</evidence>
<feature type="domain" description="C6" evidence="2">
    <location>
        <begin position="77"/>
        <end position="156"/>
    </location>
</feature>
<dbReference type="Pfam" id="PF01681">
    <property type="entry name" value="C6"/>
    <property type="match status" value="1"/>
</dbReference>
<evidence type="ECO:0000313" key="3">
    <source>
        <dbReference type="EMBL" id="GMT05480.1"/>
    </source>
</evidence>
<evidence type="ECO:0000313" key="4">
    <source>
        <dbReference type="Proteomes" id="UP001432027"/>
    </source>
</evidence>
<dbReference type="AlphaFoldDB" id="A0AAV5UEU8"/>
<comment type="caution">
    <text evidence="3">The sequence shown here is derived from an EMBL/GenBank/DDBJ whole genome shotgun (WGS) entry which is preliminary data.</text>
</comment>
<accession>A0AAV5UEU8</accession>
<keyword evidence="4" id="KW-1185">Reference proteome</keyword>
<feature type="non-terminal residue" evidence="3">
    <location>
        <position position="1"/>
    </location>
</feature>
<reference evidence="3" key="1">
    <citation type="submission" date="2023-10" db="EMBL/GenBank/DDBJ databases">
        <title>Genome assembly of Pristionchus species.</title>
        <authorList>
            <person name="Yoshida K."/>
            <person name="Sommer R.J."/>
        </authorList>
    </citation>
    <scope>NUCLEOTIDE SEQUENCE</scope>
    <source>
        <strain evidence="3">RS0144</strain>
    </source>
</reference>
<keyword evidence="1" id="KW-0472">Membrane</keyword>
<sequence length="160" mass="16695">LGLGVMIKRVRLSEEDGLPTDSLDDDDSPNFRLRSSGRWMMMMGRAAAVVLVVAVAASWAAPKQACSTCTGVTWSKTAASGIHAEVKSVNDDGCATLLITCSGTSERAPTFVEFNGGDLGGINENGNQTITLVCGSDIHWHYQAEGIAPSISTISCSASA</sequence>
<organism evidence="3 4">
    <name type="scientific">Pristionchus entomophagus</name>
    <dbReference type="NCBI Taxonomy" id="358040"/>
    <lineage>
        <taxon>Eukaryota</taxon>
        <taxon>Metazoa</taxon>
        <taxon>Ecdysozoa</taxon>
        <taxon>Nematoda</taxon>
        <taxon>Chromadorea</taxon>
        <taxon>Rhabditida</taxon>
        <taxon>Rhabditina</taxon>
        <taxon>Diplogasteromorpha</taxon>
        <taxon>Diplogasteroidea</taxon>
        <taxon>Neodiplogasteridae</taxon>
        <taxon>Pristionchus</taxon>
    </lineage>
</organism>
<keyword evidence="1" id="KW-1133">Transmembrane helix</keyword>
<keyword evidence="1" id="KW-0812">Transmembrane</keyword>
<name>A0AAV5UEU8_9BILA</name>
<feature type="transmembrane region" description="Helical" evidence="1">
    <location>
        <begin position="42"/>
        <end position="61"/>
    </location>
</feature>
<evidence type="ECO:0000259" key="2">
    <source>
        <dbReference type="Pfam" id="PF01681"/>
    </source>
</evidence>
<protein>
    <recommendedName>
        <fullName evidence="2">C6 domain-containing protein</fullName>
    </recommendedName>
</protein>
<dbReference type="EMBL" id="BTSX01000006">
    <property type="protein sequence ID" value="GMT05480.1"/>
    <property type="molecule type" value="Genomic_DNA"/>
</dbReference>
<dbReference type="InterPro" id="IPR002601">
    <property type="entry name" value="C6_domain"/>
</dbReference>
<proteinExistence type="predicted"/>